<dbReference type="EMBL" id="MPUH01002178">
    <property type="protein sequence ID" value="OMJ65380.1"/>
    <property type="molecule type" value="Genomic_DNA"/>
</dbReference>
<gene>
    <name evidence="2" type="ORF">SteCoe_38339</name>
</gene>
<reference evidence="2 3" key="1">
    <citation type="submission" date="2016-11" db="EMBL/GenBank/DDBJ databases">
        <title>The macronuclear genome of Stentor coeruleus: a giant cell with tiny introns.</title>
        <authorList>
            <person name="Slabodnick M."/>
            <person name="Ruby J.G."/>
            <person name="Reiff S.B."/>
            <person name="Swart E.C."/>
            <person name="Gosai S."/>
            <person name="Prabakaran S."/>
            <person name="Witkowska E."/>
            <person name="Larue G.E."/>
            <person name="Fisher S."/>
            <person name="Freeman R.M."/>
            <person name="Gunawardena J."/>
            <person name="Chu W."/>
            <person name="Stover N.A."/>
            <person name="Gregory B.D."/>
            <person name="Nowacki M."/>
            <person name="Derisi J."/>
            <person name="Roy S.W."/>
            <person name="Marshall W.F."/>
            <person name="Sood P."/>
        </authorList>
    </citation>
    <scope>NUCLEOTIDE SEQUENCE [LARGE SCALE GENOMIC DNA]</scope>
    <source>
        <strain evidence="2">WM001</strain>
    </source>
</reference>
<dbReference type="OrthoDB" id="6368736at2759"/>
<feature type="coiled-coil region" evidence="1">
    <location>
        <begin position="177"/>
        <end position="291"/>
    </location>
</feature>
<evidence type="ECO:0000256" key="1">
    <source>
        <dbReference type="SAM" id="Coils"/>
    </source>
</evidence>
<accession>A0A1R2ALU8</accession>
<sequence>MCSNKAYWQCNCPGCPKTCDLHVQIHSIKKKCLMRNIKALYLAAKARSNQNALNTLELDSINLANKMIKEVKNCLNENLNLISREKQRIKVLTLDNNESQVRTILNWMASINEKMKIKVLTLNKNESQVRTILNWMASINDIKRNSKAFTSSLNMLLGLDNNSIELLKEEEKQNILNEKTKEDLQISNNKIKKMEKEIANLKRENENEIANLKRENENEIANLKIENEIEIANLKRENEIEIANLKREIANLKRENEIEKNKKIVNLAKDLTETEKKLEMLNINMAATDKKLLNLNLTIQIAKEKLEEFKIVLPSSEFKDNFTCMTLEEKKKFLVNYDFENFDKDFKAGENEPLNIILTKDLKYIFVCKVQSRLEEKN</sequence>
<keyword evidence="3" id="KW-1185">Reference proteome</keyword>
<name>A0A1R2ALU8_9CILI</name>
<keyword evidence="1" id="KW-0175">Coiled coil</keyword>
<evidence type="ECO:0000313" key="2">
    <source>
        <dbReference type="EMBL" id="OMJ65380.1"/>
    </source>
</evidence>
<proteinExistence type="predicted"/>
<comment type="caution">
    <text evidence="2">The sequence shown here is derived from an EMBL/GenBank/DDBJ whole genome shotgun (WGS) entry which is preliminary data.</text>
</comment>
<protein>
    <submittedName>
        <fullName evidence="2">Uncharacterized protein</fullName>
    </submittedName>
</protein>
<dbReference type="Proteomes" id="UP000187209">
    <property type="component" value="Unassembled WGS sequence"/>
</dbReference>
<organism evidence="2 3">
    <name type="scientific">Stentor coeruleus</name>
    <dbReference type="NCBI Taxonomy" id="5963"/>
    <lineage>
        <taxon>Eukaryota</taxon>
        <taxon>Sar</taxon>
        <taxon>Alveolata</taxon>
        <taxon>Ciliophora</taxon>
        <taxon>Postciliodesmatophora</taxon>
        <taxon>Heterotrichea</taxon>
        <taxon>Heterotrichida</taxon>
        <taxon>Stentoridae</taxon>
        <taxon>Stentor</taxon>
    </lineage>
</organism>
<evidence type="ECO:0000313" key="3">
    <source>
        <dbReference type="Proteomes" id="UP000187209"/>
    </source>
</evidence>
<dbReference type="AlphaFoldDB" id="A0A1R2ALU8"/>